<feature type="domain" description="F-box" evidence="1">
    <location>
        <begin position="29"/>
        <end position="75"/>
    </location>
</feature>
<gene>
    <name evidence="3" type="ORF">PPYR_04400</name>
</gene>
<dbReference type="GO" id="GO:0031146">
    <property type="term" value="P:SCF-dependent proteasomal ubiquitin-dependent protein catabolic process"/>
    <property type="evidence" value="ECO:0007669"/>
    <property type="project" value="TreeGrafter"/>
</dbReference>
<dbReference type="SUPFAM" id="SSF81383">
    <property type="entry name" value="F-box domain"/>
    <property type="match status" value="1"/>
</dbReference>
<dbReference type="FunFam" id="2.60.120.260:FF:000012">
    <property type="entry name" value="F-box only protein 2"/>
    <property type="match status" value="1"/>
</dbReference>
<dbReference type="Pfam" id="PF12937">
    <property type="entry name" value="F-box-like"/>
    <property type="match status" value="1"/>
</dbReference>
<dbReference type="PANTHER" id="PTHR12125:SF5">
    <property type="entry name" value="F-BOX DOMAIN-CONTAINING PROTEIN"/>
    <property type="match status" value="1"/>
</dbReference>
<organism evidence="3 4">
    <name type="scientific">Photinus pyralis</name>
    <name type="common">Common eastern firefly</name>
    <name type="synonym">Lampyris pyralis</name>
    <dbReference type="NCBI Taxonomy" id="7054"/>
    <lineage>
        <taxon>Eukaryota</taxon>
        <taxon>Metazoa</taxon>
        <taxon>Ecdysozoa</taxon>
        <taxon>Arthropoda</taxon>
        <taxon>Hexapoda</taxon>
        <taxon>Insecta</taxon>
        <taxon>Pterygota</taxon>
        <taxon>Neoptera</taxon>
        <taxon>Endopterygota</taxon>
        <taxon>Coleoptera</taxon>
        <taxon>Polyphaga</taxon>
        <taxon>Elateriformia</taxon>
        <taxon>Elateroidea</taxon>
        <taxon>Lampyridae</taxon>
        <taxon>Lampyrinae</taxon>
        <taxon>Photinus</taxon>
    </lineage>
</organism>
<keyword evidence="4" id="KW-1185">Reference proteome</keyword>
<dbReference type="GO" id="GO:0006516">
    <property type="term" value="P:glycoprotein catabolic process"/>
    <property type="evidence" value="ECO:0007669"/>
    <property type="project" value="TreeGrafter"/>
</dbReference>
<dbReference type="GO" id="GO:0036503">
    <property type="term" value="P:ERAD pathway"/>
    <property type="evidence" value="ECO:0007669"/>
    <property type="project" value="TreeGrafter"/>
</dbReference>
<dbReference type="InterPro" id="IPR036047">
    <property type="entry name" value="F-box-like_dom_sf"/>
</dbReference>
<dbReference type="GO" id="GO:0005737">
    <property type="term" value="C:cytoplasm"/>
    <property type="evidence" value="ECO:0007669"/>
    <property type="project" value="UniProtKB-ARBA"/>
</dbReference>
<dbReference type="GO" id="GO:0019005">
    <property type="term" value="C:SCF ubiquitin ligase complex"/>
    <property type="evidence" value="ECO:0007669"/>
    <property type="project" value="TreeGrafter"/>
</dbReference>
<comment type="caution">
    <text evidence="3">The sequence shown here is derived from an EMBL/GenBank/DDBJ whole genome shotgun (WGS) entry which is preliminary data.</text>
</comment>
<dbReference type="Proteomes" id="UP000327044">
    <property type="component" value="Unassembled WGS sequence"/>
</dbReference>
<dbReference type="GO" id="GO:0061630">
    <property type="term" value="F:ubiquitin protein ligase activity"/>
    <property type="evidence" value="ECO:0007669"/>
    <property type="project" value="TreeGrafter"/>
</dbReference>
<evidence type="ECO:0000313" key="4">
    <source>
        <dbReference type="Proteomes" id="UP000327044"/>
    </source>
</evidence>
<reference evidence="3 4" key="1">
    <citation type="journal article" date="2018" name="Elife">
        <title>Firefly genomes illuminate parallel origins of bioluminescence in beetles.</title>
        <authorList>
            <person name="Fallon T.R."/>
            <person name="Lower S.E."/>
            <person name="Chang C.H."/>
            <person name="Bessho-Uehara M."/>
            <person name="Martin G.J."/>
            <person name="Bewick A.J."/>
            <person name="Behringer M."/>
            <person name="Debat H.J."/>
            <person name="Wong I."/>
            <person name="Day J.C."/>
            <person name="Suvorov A."/>
            <person name="Silva C.J."/>
            <person name="Stanger-Hall K.F."/>
            <person name="Hall D.W."/>
            <person name="Schmitz R.J."/>
            <person name="Nelson D.R."/>
            <person name="Lewis S.M."/>
            <person name="Shigenobu S."/>
            <person name="Bybee S.M."/>
            <person name="Larracuente A.M."/>
            <person name="Oba Y."/>
            <person name="Weng J.K."/>
        </authorList>
    </citation>
    <scope>NUCLEOTIDE SEQUENCE [LARGE SCALE GENOMIC DNA]</scope>
    <source>
        <strain evidence="3">1611_PpyrPB1</strain>
        <tissue evidence="3">Whole body</tissue>
    </source>
</reference>
<dbReference type="InterPro" id="IPR007397">
    <property type="entry name" value="F-box-assoc_dom"/>
</dbReference>
<proteinExistence type="predicted"/>
<feature type="domain" description="FBA" evidence="2">
    <location>
        <begin position="94"/>
        <end position="281"/>
    </location>
</feature>
<accession>A0A5N4AY01</accession>
<dbReference type="InterPro" id="IPR001810">
    <property type="entry name" value="F-box_dom"/>
</dbReference>
<name>A0A5N4AY01_PHOPY</name>
<dbReference type="SUPFAM" id="SSF49785">
    <property type="entry name" value="Galactose-binding domain-like"/>
    <property type="match status" value="1"/>
</dbReference>
<dbReference type="SMART" id="SM01198">
    <property type="entry name" value="FBA"/>
    <property type="match status" value="1"/>
</dbReference>
<dbReference type="InterPro" id="IPR039752">
    <property type="entry name" value="F-box_only"/>
</dbReference>
<dbReference type="Gene3D" id="1.20.1280.50">
    <property type="match status" value="1"/>
</dbReference>
<protein>
    <recommendedName>
        <fullName evidence="5">F-box domain-containing protein</fullName>
    </recommendedName>
</protein>
<evidence type="ECO:0008006" key="5">
    <source>
        <dbReference type="Google" id="ProtNLM"/>
    </source>
</evidence>
<dbReference type="Gene3D" id="2.60.120.260">
    <property type="entry name" value="Galactose-binding domain-like"/>
    <property type="match status" value="1"/>
</dbReference>
<dbReference type="PROSITE" id="PS51114">
    <property type="entry name" value="FBA"/>
    <property type="match status" value="1"/>
</dbReference>
<dbReference type="SMART" id="SM00256">
    <property type="entry name" value="FBOX"/>
    <property type="match status" value="1"/>
</dbReference>
<dbReference type="AlphaFoldDB" id="A0A5N4AY01"/>
<dbReference type="Pfam" id="PF04300">
    <property type="entry name" value="FBA"/>
    <property type="match status" value="1"/>
</dbReference>
<sequence length="337" mass="39383">MIKNQLQHLLPSTLSNQEYAYMNTSNGLYLNCTYFPEEVMTVILSHITATHLLKCRIVCRKWNEIIKSHSLWSYIYERNYHTKATKRLPWYLYFCLFSTNYFNVNLLKNGNGEEGLSHWKLKVWEGDNYVEQVPICANPLPRNVQEFHGNESCLVTSYFSGFKSQLIQLPRSGLFRYILSTYKPMIYISEWTTARKDCSCVYKLQCSFILEDGSTEGNSRPFACYYKPQWQEGKWEKVELLIVDYPDNTTSLLFENEGCNTQSWKGHYGSKMAGGVVKLLFDSIQLLNADNDGDIVPRKFTGVKFLSNGFPQNEAVDYFKCDYIWSDNNEECYYFMP</sequence>
<dbReference type="PANTHER" id="PTHR12125">
    <property type="entry name" value="F-BOX ONLY PROTEIN 6-LIKE PROTEIN"/>
    <property type="match status" value="1"/>
</dbReference>
<evidence type="ECO:0000259" key="1">
    <source>
        <dbReference type="PROSITE" id="PS50181"/>
    </source>
</evidence>
<dbReference type="EMBL" id="VVIM01000002">
    <property type="protein sequence ID" value="KAB0802214.1"/>
    <property type="molecule type" value="Genomic_DNA"/>
</dbReference>
<dbReference type="InParanoid" id="A0A5N4AY01"/>
<evidence type="ECO:0000313" key="3">
    <source>
        <dbReference type="EMBL" id="KAB0802214.1"/>
    </source>
</evidence>
<dbReference type="PROSITE" id="PS50181">
    <property type="entry name" value="FBOX"/>
    <property type="match status" value="1"/>
</dbReference>
<evidence type="ECO:0000259" key="2">
    <source>
        <dbReference type="PROSITE" id="PS51114"/>
    </source>
</evidence>
<dbReference type="InterPro" id="IPR008979">
    <property type="entry name" value="Galactose-bd-like_sf"/>
</dbReference>